<dbReference type="GO" id="GO:1902201">
    <property type="term" value="P:negative regulation of bacterial-type flagellum-dependent cell motility"/>
    <property type="evidence" value="ECO:0007669"/>
    <property type="project" value="TreeGrafter"/>
</dbReference>
<evidence type="ECO:0000256" key="2">
    <source>
        <dbReference type="ARBA" id="ARBA00034247"/>
    </source>
</evidence>
<dbReference type="PROSITE" id="PS50885">
    <property type="entry name" value="HAMP"/>
    <property type="match status" value="1"/>
</dbReference>
<proteinExistence type="predicted"/>
<dbReference type="NCBIfam" id="TIGR00254">
    <property type="entry name" value="GGDEF"/>
    <property type="match status" value="1"/>
</dbReference>
<dbReference type="SMART" id="SM00267">
    <property type="entry name" value="GGDEF"/>
    <property type="match status" value="1"/>
</dbReference>
<accession>A0A831UIL7</accession>
<feature type="domain" description="HAMP" evidence="3">
    <location>
        <begin position="81"/>
        <end position="128"/>
    </location>
</feature>
<sequence>MEERERQLIRACAERLNALLAGRRPEPLEVESVPADLQPLVESVERLAAALEASREFILALADGNLDVEPPPRNQLVAPYKQLHANLRHLTWQTKQIAAGDLNQRVDYLGEFSIAFNEMIDALREKRRTEEQLRHLSIHDPLTGVYNRMYFTEEMERLERGRHFPVSIIAADLDGLKKINDTLGHAAGDRLICMAALVLKEGVRGDDVVARIGGDEFAVILPDTAEEAAAKVLERIRACEAEVNRHATDFVVGISLGAATADLKGCLQEALRTADLRMYEDKAARKQGRTPASPHPAE</sequence>
<dbReference type="EC" id="2.7.7.65" evidence="1"/>
<dbReference type="InterPro" id="IPR003660">
    <property type="entry name" value="HAMP_dom"/>
</dbReference>
<dbReference type="CDD" id="cd01949">
    <property type="entry name" value="GGDEF"/>
    <property type="match status" value="1"/>
</dbReference>
<dbReference type="CDD" id="cd06225">
    <property type="entry name" value="HAMP"/>
    <property type="match status" value="1"/>
</dbReference>
<evidence type="ECO:0000313" key="5">
    <source>
        <dbReference type="EMBL" id="HEN42949.1"/>
    </source>
</evidence>
<comment type="catalytic activity">
    <reaction evidence="2">
        <text>2 GTP = 3',3'-c-di-GMP + 2 diphosphate</text>
        <dbReference type="Rhea" id="RHEA:24898"/>
        <dbReference type="ChEBI" id="CHEBI:33019"/>
        <dbReference type="ChEBI" id="CHEBI:37565"/>
        <dbReference type="ChEBI" id="CHEBI:58805"/>
        <dbReference type="EC" id="2.7.7.65"/>
    </reaction>
</comment>
<organism evidence="5">
    <name type="scientific">Geobacter metallireducens</name>
    <dbReference type="NCBI Taxonomy" id="28232"/>
    <lineage>
        <taxon>Bacteria</taxon>
        <taxon>Pseudomonadati</taxon>
        <taxon>Thermodesulfobacteriota</taxon>
        <taxon>Desulfuromonadia</taxon>
        <taxon>Geobacterales</taxon>
        <taxon>Geobacteraceae</taxon>
        <taxon>Geobacter</taxon>
    </lineage>
</organism>
<dbReference type="SMART" id="SM00304">
    <property type="entry name" value="HAMP"/>
    <property type="match status" value="2"/>
</dbReference>
<dbReference type="InterPro" id="IPR029787">
    <property type="entry name" value="Nucleotide_cyclase"/>
</dbReference>
<gene>
    <name evidence="5" type="ORF">ENQ87_11370</name>
</gene>
<name>A0A831UIL7_GEOME</name>
<dbReference type="GO" id="GO:0043709">
    <property type="term" value="P:cell adhesion involved in single-species biofilm formation"/>
    <property type="evidence" value="ECO:0007669"/>
    <property type="project" value="TreeGrafter"/>
</dbReference>
<evidence type="ECO:0000259" key="4">
    <source>
        <dbReference type="PROSITE" id="PS50887"/>
    </source>
</evidence>
<dbReference type="InterPro" id="IPR050469">
    <property type="entry name" value="Diguanylate_Cyclase"/>
</dbReference>
<dbReference type="Gene3D" id="3.30.70.270">
    <property type="match status" value="1"/>
</dbReference>
<dbReference type="GO" id="GO:0007165">
    <property type="term" value="P:signal transduction"/>
    <property type="evidence" value="ECO:0007669"/>
    <property type="project" value="InterPro"/>
</dbReference>
<dbReference type="EMBL" id="DSOV01000047">
    <property type="protein sequence ID" value="HEN42949.1"/>
    <property type="molecule type" value="Genomic_DNA"/>
</dbReference>
<dbReference type="Pfam" id="PF00990">
    <property type="entry name" value="GGDEF"/>
    <property type="match status" value="1"/>
</dbReference>
<feature type="domain" description="GGDEF" evidence="4">
    <location>
        <begin position="164"/>
        <end position="297"/>
    </location>
</feature>
<dbReference type="PANTHER" id="PTHR45138:SF9">
    <property type="entry name" value="DIGUANYLATE CYCLASE DGCM-RELATED"/>
    <property type="match status" value="1"/>
</dbReference>
<dbReference type="Pfam" id="PF00672">
    <property type="entry name" value="HAMP"/>
    <property type="match status" value="1"/>
</dbReference>
<dbReference type="SUPFAM" id="SSF55073">
    <property type="entry name" value="Nucleotide cyclase"/>
    <property type="match status" value="1"/>
</dbReference>
<evidence type="ECO:0000256" key="1">
    <source>
        <dbReference type="ARBA" id="ARBA00012528"/>
    </source>
</evidence>
<dbReference type="GO" id="GO:0005886">
    <property type="term" value="C:plasma membrane"/>
    <property type="evidence" value="ECO:0007669"/>
    <property type="project" value="TreeGrafter"/>
</dbReference>
<dbReference type="PROSITE" id="PS50887">
    <property type="entry name" value="GGDEF"/>
    <property type="match status" value="1"/>
</dbReference>
<dbReference type="AlphaFoldDB" id="A0A831UIL7"/>
<comment type="caution">
    <text evidence="5">The sequence shown here is derived from an EMBL/GenBank/DDBJ whole genome shotgun (WGS) entry which is preliminary data.</text>
</comment>
<dbReference type="PANTHER" id="PTHR45138">
    <property type="entry name" value="REGULATORY COMPONENTS OF SENSORY TRANSDUCTION SYSTEM"/>
    <property type="match status" value="1"/>
</dbReference>
<reference evidence="5" key="1">
    <citation type="journal article" date="2020" name="mSystems">
        <title>Genome- and Community-Level Interaction Insights into Carbon Utilization and Element Cycling Functions of Hydrothermarchaeota in Hydrothermal Sediment.</title>
        <authorList>
            <person name="Zhou Z."/>
            <person name="Liu Y."/>
            <person name="Xu W."/>
            <person name="Pan J."/>
            <person name="Luo Z.H."/>
            <person name="Li M."/>
        </authorList>
    </citation>
    <scope>NUCLEOTIDE SEQUENCE [LARGE SCALE GENOMIC DNA]</scope>
    <source>
        <strain evidence="5">SpSt-349</strain>
    </source>
</reference>
<dbReference type="GO" id="GO:0052621">
    <property type="term" value="F:diguanylate cyclase activity"/>
    <property type="evidence" value="ECO:0007669"/>
    <property type="project" value="UniProtKB-EC"/>
</dbReference>
<dbReference type="InterPro" id="IPR000160">
    <property type="entry name" value="GGDEF_dom"/>
</dbReference>
<protein>
    <recommendedName>
        <fullName evidence="1">diguanylate cyclase</fullName>
        <ecNumber evidence="1">2.7.7.65</ecNumber>
    </recommendedName>
</protein>
<dbReference type="InterPro" id="IPR043128">
    <property type="entry name" value="Rev_trsase/Diguanyl_cyclase"/>
</dbReference>
<evidence type="ECO:0000259" key="3">
    <source>
        <dbReference type="PROSITE" id="PS50885"/>
    </source>
</evidence>